<evidence type="ECO:0000259" key="3">
    <source>
        <dbReference type="PROSITE" id="PS50158"/>
    </source>
</evidence>
<dbReference type="PROSITE" id="PS50158">
    <property type="entry name" value="ZF_CCHC"/>
    <property type="match status" value="2"/>
</dbReference>
<evidence type="ECO:0000313" key="5">
    <source>
        <dbReference type="Proteomes" id="UP000078542"/>
    </source>
</evidence>
<dbReference type="CDD" id="cd00303">
    <property type="entry name" value="retropepsin_like"/>
    <property type="match status" value="1"/>
</dbReference>
<keyword evidence="5" id="KW-1185">Reference proteome</keyword>
<feature type="compositionally biased region" description="Basic and acidic residues" evidence="2">
    <location>
        <begin position="326"/>
        <end position="370"/>
    </location>
</feature>
<feature type="domain" description="CCHC-type" evidence="3">
    <location>
        <begin position="157"/>
        <end position="172"/>
    </location>
</feature>
<evidence type="ECO:0000256" key="1">
    <source>
        <dbReference type="PROSITE-ProRule" id="PRU00047"/>
    </source>
</evidence>
<dbReference type="Pfam" id="PF00098">
    <property type="entry name" value="zf-CCHC"/>
    <property type="match status" value="2"/>
</dbReference>
<keyword evidence="1" id="KW-0862">Zinc</keyword>
<reference evidence="4 5" key="1">
    <citation type="submission" date="2016-03" db="EMBL/GenBank/DDBJ databases">
        <title>Cyphomyrmex costatus WGS genome.</title>
        <authorList>
            <person name="Nygaard S."/>
            <person name="Hu H."/>
            <person name="Boomsma J."/>
            <person name="Zhang G."/>
        </authorList>
    </citation>
    <scope>NUCLEOTIDE SEQUENCE [LARGE SCALE GENOMIC DNA]</scope>
    <source>
        <strain evidence="4">MS0001</strain>
        <tissue evidence="4">Whole body</tissue>
    </source>
</reference>
<feature type="region of interest" description="Disordered" evidence="2">
    <location>
        <begin position="317"/>
        <end position="422"/>
    </location>
</feature>
<accession>A0A151II89</accession>
<dbReference type="Gene3D" id="4.10.60.10">
    <property type="entry name" value="Zinc finger, CCHC-type"/>
    <property type="match status" value="1"/>
</dbReference>
<dbReference type="PANTHER" id="PTHR36943">
    <property type="entry name" value="CCHC-TYPE DOMAIN-CONTAINING PROTEIN"/>
    <property type="match status" value="1"/>
</dbReference>
<organism evidence="4 5">
    <name type="scientific">Cyphomyrmex costatus</name>
    <dbReference type="NCBI Taxonomy" id="456900"/>
    <lineage>
        <taxon>Eukaryota</taxon>
        <taxon>Metazoa</taxon>
        <taxon>Ecdysozoa</taxon>
        <taxon>Arthropoda</taxon>
        <taxon>Hexapoda</taxon>
        <taxon>Insecta</taxon>
        <taxon>Pterygota</taxon>
        <taxon>Neoptera</taxon>
        <taxon>Endopterygota</taxon>
        <taxon>Hymenoptera</taxon>
        <taxon>Apocrita</taxon>
        <taxon>Aculeata</taxon>
        <taxon>Formicoidea</taxon>
        <taxon>Formicidae</taxon>
        <taxon>Myrmicinae</taxon>
        <taxon>Cyphomyrmex</taxon>
    </lineage>
</organism>
<evidence type="ECO:0000313" key="4">
    <source>
        <dbReference type="EMBL" id="KYN02276.1"/>
    </source>
</evidence>
<evidence type="ECO:0000256" key="2">
    <source>
        <dbReference type="SAM" id="MobiDB-lite"/>
    </source>
</evidence>
<keyword evidence="1" id="KW-0863">Zinc-finger</keyword>
<sequence length="422" mass="48525">MPQRMANVITIRDIEGSVSHFSGDDKTKVERWLDEFEDMCGLLHAEVHAQLIKRKRLPNETPRQYMYAMQTIADQGDVEEEALIQYIIDGVPDEENNKSILYGADTLPQLRKSLEHFDRMKEKADKKSRKEQPKIAKGKNADKSEKKASQKERKETRCFSCGSIEHVARDCPHKDEGPKCFKCNQFGHIATKCDSSDEATKKDRKVNVISVSERAPTDDEITVVINDMPIISMMDTGTHCTLLKYSEYQRIGSPPINAISHSLYGLRRSQVTPIGIFQANLMIQGDRYQTEIHVVPDKAMDERMLLGKGLTRQMDIRMRGGMLSIKKLDTKEERKENEDSNKGEKNRKNNEDIGQEMEKENSKDDSIKEEEKEDENNADSGEEKERENNGENSEDDNREESKIEKDRKKKEDRSRDHGTKLQ</sequence>
<dbReference type="SMART" id="SM00343">
    <property type="entry name" value="ZnF_C2HC"/>
    <property type="match status" value="2"/>
</dbReference>
<protein>
    <recommendedName>
        <fullName evidence="3">CCHC-type domain-containing protein</fullName>
    </recommendedName>
</protein>
<dbReference type="STRING" id="456900.A0A151II89"/>
<dbReference type="SUPFAM" id="SSF57756">
    <property type="entry name" value="Retrovirus zinc finger-like domains"/>
    <property type="match status" value="1"/>
</dbReference>
<proteinExistence type="predicted"/>
<name>A0A151II89_9HYME</name>
<feature type="compositionally biased region" description="Acidic residues" evidence="2">
    <location>
        <begin position="371"/>
        <end position="380"/>
    </location>
</feature>
<dbReference type="SUPFAM" id="SSF50630">
    <property type="entry name" value="Acid proteases"/>
    <property type="match status" value="1"/>
</dbReference>
<dbReference type="EMBL" id="KQ977505">
    <property type="protein sequence ID" value="KYN02276.1"/>
    <property type="molecule type" value="Genomic_DNA"/>
</dbReference>
<dbReference type="PANTHER" id="PTHR36943:SF1">
    <property type="entry name" value="CCHC-TYPE DOMAIN-CONTAINING PROTEIN"/>
    <property type="match status" value="1"/>
</dbReference>
<dbReference type="GO" id="GO:0008270">
    <property type="term" value="F:zinc ion binding"/>
    <property type="evidence" value="ECO:0007669"/>
    <property type="project" value="UniProtKB-KW"/>
</dbReference>
<keyword evidence="1" id="KW-0479">Metal-binding</keyword>
<feature type="region of interest" description="Disordered" evidence="2">
    <location>
        <begin position="120"/>
        <end position="152"/>
    </location>
</feature>
<feature type="domain" description="CCHC-type" evidence="3">
    <location>
        <begin position="179"/>
        <end position="193"/>
    </location>
</feature>
<gene>
    <name evidence="4" type="ORF">ALC62_06914</name>
</gene>
<dbReference type="InterPro" id="IPR021109">
    <property type="entry name" value="Peptidase_aspartic_dom_sf"/>
</dbReference>
<dbReference type="AlphaFoldDB" id="A0A151II89"/>
<dbReference type="GO" id="GO:0003676">
    <property type="term" value="F:nucleic acid binding"/>
    <property type="evidence" value="ECO:0007669"/>
    <property type="project" value="InterPro"/>
</dbReference>
<dbReference type="Proteomes" id="UP000078542">
    <property type="component" value="Unassembled WGS sequence"/>
</dbReference>
<dbReference type="InterPro" id="IPR001878">
    <property type="entry name" value="Znf_CCHC"/>
</dbReference>
<dbReference type="Gene3D" id="2.40.70.10">
    <property type="entry name" value="Acid Proteases"/>
    <property type="match status" value="1"/>
</dbReference>
<feature type="compositionally biased region" description="Basic and acidic residues" evidence="2">
    <location>
        <begin position="399"/>
        <end position="422"/>
    </location>
</feature>
<dbReference type="InterPro" id="IPR036875">
    <property type="entry name" value="Znf_CCHC_sf"/>
</dbReference>